<comment type="caution">
    <text evidence="2">The sequence shown here is derived from an EMBL/GenBank/DDBJ whole genome shotgun (WGS) entry which is preliminary data.</text>
</comment>
<sequence>MGREWVIEVEEGWSGSAPPRTARAPRLSRPGDHRSPNYKGGRIVTLSGWVYCPTWEARRDAEHTLSALCGDPHRLYELRCTEELGDLYTLVELDAATEVEIRPGGHWLDFDIQLAAPDPRRWSVQTRSASARLFADGAGGVVYTPGVDFVPGVEYGAIGSTGRMVLRNDGYAESDIRFTLTGSTLVNPAIRNSSTSDLLWYRGDPILPGQVLTLDSATTDVRLNGANKRALLSRAQWFRIPPRSEIELRFSADQPDPTALLVAEWSDAY</sequence>
<dbReference type="EMBL" id="SGWQ01000004">
    <property type="protein sequence ID" value="RZS39154.1"/>
    <property type="molecule type" value="Genomic_DNA"/>
</dbReference>
<dbReference type="AlphaFoldDB" id="A0A4Q7KRL1"/>
<gene>
    <name evidence="2" type="ORF">EV193_104370</name>
</gene>
<accession>A0A4Q7KRL1</accession>
<evidence type="ECO:0008006" key="4">
    <source>
        <dbReference type="Google" id="ProtNLM"/>
    </source>
</evidence>
<evidence type="ECO:0000313" key="2">
    <source>
        <dbReference type="EMBL" id="RZS39154.1"/>
    </source>
</evidence>
<name>A0A4Q7KRL1_9PSEU</name>
<feature type="region of interest" description="Disordered" evidence="1">
    <location>
        <begin position="14"/>
        <end position="36"/>
    </location>
</feature>
<reference evidence="2 3" key="1">
    <citation type="submission" date="2019-02" db="EMBL/GenBank/DDBJ databases">
        <title>Genomic Encyclopedia of Type Strains, Phase IV (KMG-IV): sequencing the most valuable type-strain genomes for metagenomic binning, comparative biology and taxonomic classification.</title>
        <authorList>
            <person name="Goeker M."/>
        </authorList>
    </citation>
    <scope>NUCLEOTIDE SEQUENCE [LARGE SCALE GENOMIC DNA]</scope>
    <source>
        <strain evidence="2 3">DSM 101727</strain>
    </source>
</reference>
<proteinExistence type="predicted"/>
<protein>
    <recommendedName>
        <fullName evidence="4">Tail protein</fullName>
    </recommendedName>
</protein>
<evidence type="ECO:0000313" key="3">
    <source>
        <dbReference type="Proteomes" id="UP000294257"/>
    </source>
</evidence>
<organism evidence="2 3">
    <name type="scientific">Herbihabitans rhizosphaerae</name>
    <dbReference type="NCBI Taxonomy" id="1872711"/>
    <lineage>
        <taxon>Bacteria</taxon>
        <taxon>Bacillati</taxon>
        <taxon>Actinomycetota</taxon>
        <taxon>Actinomycetes</taxon>
        <taxon>Pseudonocardiales</taxon>
        <taxon>Pseudonocardiaceae</taxon>
        <taxon>Herbihabitans</taxon>
    </lineage>
</organism>
<dbReference type="Proteomes" id="UP000294257">
    <property type="component" value="Unassembled WGS sequence"/>
</dbReference>
<keyword evidence="3" id="KW-1185">Reference proteome</keyword>
<evidence type="ECO:0000256" key="1">
    <source>
        <dbReference type="SAM" id="MobiDB-lite"/>
    </source>
</evidence>